<comment type="function">
    <text evidence="1">VSG forms a coat on the surface of the parasite. The trypanosome evades the immune response of the host by expressing a series of antigenically distinct VSGs from an estimated 1000 VSG genes.</text>
</comment>
<evidence type="ECO:0000256" key="4">
    <source>
        <dbReference type="ARBA" id="ARBA00022622"/>
    </source>
</evidence>
<comment type="subcellular location">
    <subcellularLocation>
        <location evidence="2">Cell membrane</location>
        <topology evidence="2">Lipid-anchor</topology>
        <topology evidence="2">GPI-anchor</topology>
    </subcellularLocation>
</comment>
<sequence length="311" mass="33504">MERIFGNTFVLFLLLAALYRTAAPAGNENVQEYRMLCQPYELKDQTADSKFDITAAEAKAALEEIEMLNLSTATASYLENKDGELKPTAEDEKKEAKPAWQKKKQEIGKTGAPGKEPKYKQIEDKRYALIANQQKMRIHTVAAGLVQTLNSKLSTITTKRNEAKQKLKIAATGNPNGEIKPSSMEPSHANQCSGHGGHANVGKTIVAAIICLCTLRNGANNDHCKQGVNVLTLATPQTTGGEQHTALTTNCKSKQQTTDIKPESLTALLNSFYSLLGRDAKTPTAAPSAYILGKTHANGCTGANAQASCVN</sequence>
<proteinExistence type="predicted"/>
<name>M4SZ61_9TRYP</name>
<accession>M4SZ61</accession>
<dbReference type="Pfam" id="PF13206">
    <property type="entry name" value="VSG_B"/>
    <property type="match status" value="1"/>
</dbReference>
<feature type="region of interest" description="Disordered" evidence="9">
    <location>
        <begin position="172"/>
        <end position="195"/>
    </location>
</feature>
<dbReference type="EMBL" id="KC613215">
    <property type="protein sequence ID" value="AGH60646.1"/>
    <property type="molecule type" value="Genomic_DNA"/>
</dbReference>
<evidence type="ECO:0000256" key="3">
    <source>
        <dbReference type="ARBA" id="ARBA00022475"/>
    </source>
</evidence>
<feature type="region of interest" description="Disordered" evidence="9">
    <location>
        <begin position="83"/>
        <end position="117"/>
    </location>
</feature>
<keyword evidence="6" id="KW-0472">Membrane</keyword>
<feature type="chain" id="PRO_5004058193" evidence="10">
    <location>
        <begin position="25"/>
        <end position="311"/>
    </location>
</feature>
<dbReference type="InterPro" id="IPR025932">
    <property type="entry name" value="Trypano_VSG_B_N_dom"/>
</dbReference>
<evidence type="ECO:0000256" key="9">
    <source>
        <dbReference type="SAM" id="MobiDB-lite"/>
    </source>
</evidence>
<dbReference type="AlphaFoldDB" id="M4SZ61"/>
<dbReference type="VEuPathDB" id="TriTrypDB:Tb427_000391200"/>
<feature type="domain" description="Trypanosome variant surface glycoprotein B-type N-terminal" evidence="11">
    <location>
        <begin position="12"/>
        <end position="311"/>
    </location>
</feature>
<keyword evidence="5 10" id="KW-0732">Signal</keyword>
<keyword evidence="4" id="KW-0336">GPI-anchor</keyword>
<evidence type="ECO:0000256" key="8">
    <source>
        <dbReference type="ARBA" id="ARBA00023288"/>
    </source>
</evidence>
<feature type="compositionally biased region" description="Basic and acidic residues" evidence="9">
    <location>
        <begin position="83"/>
        <end position="107"/>
    </location>
</feature>
<keyword evidence="7" id="KW-0325">Glycoprotein</keyword>
<feature type="compositionally biased region" description="Polar residues" evidence="9">
    <location>
        <begin position="184"/>
        <end position="193"/>
    </location>
</feature>
<dbReference type="GO" id="GO:0098552">
    <property type="term" value="C:side of membrane"/>
    <property type="evidence" value="ECO:0007669"/>
    <property type="project" value="UniProtKB-KW"/>
</dbReference>
<reference evidence="12" key="1">
    <citation type="submission" date="2013-02" db="EMBL/GenBank/DDBJ databases">
        <authorList>
            <person name="Cross G.A.M."/>
            <person name="Kim H.-S."/>
            <person name="Wickstead B."/>
        </authorList>
    </citation>
    <scope>NUCLEOTIDE SEQUENCE</scope>
    <source>
        <strain evidence="12">Lister 427</strain>
    </source>
</reference>
<reference evidence="12" key="2">
    <citation type="journal article" date="2014" name="Mol. Biochem. Parasitol.">
        <title>Capturing the variant surface glycoprotein repertoire (the VSGnome) of Trypanosoma brucei Lister 427.</title>
        <authorList>
            <person name="Cross G.A."/>
            <person name="Kim H.S."/>
            <person name="Wickstead B."/>
        </authorList>
    </citation>
    <scope>NUCLEOTIDE SEQUENCE</scope>
    <source>
        <strain evidence="12">Lister 427</strain>
    </source>
</reference>
<evidence type="ECO:0000313" key="12">
    <source>
        <dbReference type="EMBL" id="AGH60646.1"/>
    </source>
</evidence>
<dbReference type="GO" id="GO:0005886">
    <property type="term" value="C:plasma membrane"/>
    <property type="evidence" value="ECO:0007669"/>
    <property type="project" value="UniProtKB-SubCell"/>
</dbReference>
<evidence type="ECO:0000256" key="1">
    <source>
        <dbReference type="ARBA" id="ARBA00002523"/>
    </source>
</evidence>
<evidence type="ECO:0000256" key="2">
    <source>
        <dbReference type="ARBA" id="ARBA00004609"/>
    </source>
</evidence>
<protein>
    <submittedName>
        <fullName evidence="12">Variant surface glycoprotein 1733</fullName>
    </submittedName>
</protein>
<evidence type="ECO:0000259" key="11">
    <source>
        <dbReference type="Pfam" id="PF13206"/>
    </source>
</evidence>
<keyword evidence="3" id="KW-1003">Cell membrane</keyword>
<evidence type="ECO:0000256" key="5">
    <source>
        <dbReference type="ARBA" id="ARBA00022729"/>
    </source>
</evidence>
<evidence type="ECO:0000256" key="6">
    <source>
        <dbReference type="ARBA" id="ARBA00023136"/>
    </source>
</evidence>
<organism evidence="12">
    <name type="scientific">Trypanosoma brucei</name>
    <dbReference type="NCBI Taxonomy" id="5691"/>
    <lineage>
        <taxon>Eukaryota</taxon>
        <taxon>Discoba</taxon>
        <taxon>Euglenozoa</taxon>
        <taxon>Kinetoplastea</taxon>
        <taxon>Metakinetoplastina</taxon>
        <taxon>Trypanosomatida</taxon>
        <taxon>Trypanosomatidae</taxon>
        <taxon>Trypanosoma</taxon>
    </lineage>
</organism>
<evidence type="ECO:0000256" key="7">
    <source>
        <dbReference type="ARBA" id="ARBA00023180"/>
    </source>
</evidence>
<feature type="signal peptide" evidence="10">
    <location>
        <begin position="1"/>
        <end position="24"/>
    </location>
</feature>
<dbReference type="VEuPathDB" id="TriTrypDB:Tb05.5K5.430"/>
<keyword evidence="8" id="KW-0449">Lipoprotein</keyword>
<evidence type="ECO:0000256" key="10">
    <source>
        <dbReference type="SAM" id="SignalP"/>
    </source>
</evidence>